<evidence type="ECO:0000256" key="1">
    <source>
        <dbReference type="SAM" id="SignalP"/>
    </source>
</evidence>
<sequence>MTPSWCWCMSAQQARGWGSGQVLVLQVLCRLCISQTDRLAKKRTSRSLSDCRAITVSSSSSEKAQPGSLNLGYQDADIGHRVRGEAEQTGQQVLAKLLHGHAVLLHYGLQKKEVTLKTSHTDRLQLKEASETQEKREWRGVR</sequence>
<feature type="signal peptide" evidence="1">
    <location>
        <begin position="1"/>
        <end position="34"/>
    </location>
</feature>
<keyword evidence="1" id="KW-0732">Signal</keyword>
<keyword evidence="3" id="KW-1185">Reference proteome</keyword>
<proteinExistence type="predicted"/>
<feature type="chain" id="PRO_5029569251" evidence="1">
    <location>
        <begin position="35"/>
        <end position="142"/>
    </location>
</feature>
<gene>
    <name evidence="2" type="ORF">F7725_017339</name>
</gene>
<organism evidence="2 3">
    <name type="scientific">Dissostichus mawsoni</name>
    <name type="common">Antarctic cod</name>
    <dbReference type="NCBI Taxonomy" id="36200"/>
    <lineage>
        <taxon>Eukaryota</taxon>
        <taxon>Metazoa</taxon>
        <taxon>Chordata</taxon>
        <taxon>Craniata</taxon>
        <taxon>Vertebrata</taxon>
        <taxon>Euteleostomi</taxon>
        <taxon>Actinopterygii</taxon>
        <taxon>Neopterygii</taxon>
        <taxon>Teleostei</taxon>
        <taxon>Neoteleostei</taxon>
        <taxon>Acanthomorphata</taxon>
        <taxon>Eupercaria</taxon>
        <taxon>Perciformes</taxon>
        <taxon>Notothenioidei</taxon>
        <taxon>Nototheniidae</taxon>
        <taxon>Dissostichus</taxon>
    </lineage>
</organism>
<evidence type="ECO:0000313" key="3">
    <source>
        <dbReference type="Proteomes" id="UP000518266"/>
    </source>
</evidence>
<reference evidence="2 3" key="1">
    <citation type="submission" date="2020-03" db="EMBL/GenBank/DDBJ databases">
        <title>Dissostichus mawsoni Genome sequencing and assembly.</title>
        <authorList>
            <person name="Park H."/>
        </authorList>
    </citation>
    <scope>NUCLEOTIDE SEQUENCE [LARGE SCALE GENOMIC DNA]</scope>
    <source>
        <strain evidence="2">DM0001</strain>
        <tissue evidence="2">Muscle</tissue>
    </source>
</reference>
<dbReference type="Proteomes" id="UP000518266">
    <property type="component" value="Unassembled WGS sequence"/>
</dbReference>
<comment type="caution">
    <text evidence="2">The sequence shown here is derived from an EMBL/GenBank/DDBJ whole genome shotgun (WGS) entry which is preliminary data.</text>
</comment>
<name>A0A7J5Z4U6_DISMA</name>
<accession>A0A7J5Z4U6</accession>
<dbReference type="AlphaFoldDB" id="A0A7J5Z4U6"/>
<evidence type="ECO:0000313" key="2">
    <source>
        <dbReference type="EMBL" id="KAF3856616.1"/>
    </source>
</evidence>
<dbReference type="EMBL" id="JAAKFY010000006">
    <property type="protein sequence ID" value="KAF3856616.1"/>
    <property type="molecule type" value="Genomic_DNA"/>
</dbReference>
<protein>
    <submittedName>
        <fullName evidence="2">Uncharacterized protein</fullName>
    </submittedName>
</protein>